<evidence type="ECO:0000256" key="3">
    <source>
        <dbReference type="ARBA" id="ARBA00012132"/>
    </source>
</evidence>
<dbReference type="Gene3D" id="1.10.287.130">
    <property type="match status" value="1"/>
</dbReference>
<dbReference type="HOGENOM" id="CLU_000445_114_44_1"/>
<evidence type="ECO:0000256" key="9">
    <source>
        <dbReference type="ARBA" id="ARBA00022989"/>
    </source>
</evidence>
<evidence type="ECO:0000256" key="1">
    <source>
        <dbReference type="ARBA" id="ARBA00004477"/>
    </source>
</evidence>
<feature type="compositionally biased region" description="Polar residues" evidence="12">
    <location>
        <begin position="2064"/>
        <end position="2073"/>
    </location>
</feature>
<feature type="compositionally biased region" description="Polar residues" evidence="12">
    <location>
        <begin position="1133"/>
        <end position="1154"/>
    </location>
</feature>
<dbReference type="EMBL" id="KN818251">
    <property type="protein sequence ID" value="KIL64250.1"/>
    <property type="molecule type" value="Genomic_DNA"/>
</dbReference>
<feature type="transmembrane region" description="Helical" evidence="13">
    <location>
        <begin position="180"/>
        <end position="200"/>
    </location>
</feature>
<dbReference type="Pfam" id="PF01590">
    <property type="entry name" value="GAF"/>
    <property type="match status" value="1"/>
</dbReference>
<dbReference type="InterPro" id="IPR036890">
    <property type="entry name" value="HATPase_C_sf"/>
</dbReference>
<dbReference type="InterPro" id="IPR011006">
    <property type="entry name" value="CheY-like_superfamily"/>
</dbReference>
<dbReference type="GO" id="GO:0000155">
    <property type="term" value="F:phosphorelay sensor kinase activity"/>
    <property type="evidence" value="ECO:0007669"/>
    <property type="project" value="InterPro"/>
</dbReference>
<feature type="compositionally biased region" description="Polar residues" evidence="12">
    <location>
        <begin position="917"/>
        <end position="926"/>
    </location>
</feature>
<feature type="compositionally biased region" description="Polar residues" evidence="12">
    <location>
        <begin position="810"/>
        <end position="821"/>
    </location>
</feature>
<feature type="transmembrane region" description="Helical" evidence="13">
    <location>
        <begin position="36"/>
        <end position="57"/>
    </location>
</feature>
<organism evidence="16 17">
    <name type="scientific">Amanita muscaria (strain Koide BX008)</name>
    <dbReference type="NCBI Taxonomy" id="946122"/>
    <lineage>
        <taxon>Eukaryota</taxon>
        <taxon>Fungi</taxon>
        <taxon>Dikarya</taxon>
        <taxon>Basidiomycota</taxon>
        <taxon>Agaricomycotina</taxon>
        <taxon>Agaricomycetes</taxon>
        <taxon>Agaricomycetidae</taxon>
        <taxon>Agaricales</taxon>
        <taxon>Pluteineae</taxon>
        <taxon>Amanitaceae</taxon>
        <taxon>Amanita</taxon>
    </lineage>
</organism>
<dbReference type="InterPro" id="IPR036097">
    <property type="entry name" value="HisK_dim/P_sf"/>
</dbReference>
<dbReference type="InterPro" id="IPR001789">
    <property type="entry name" value="Sig_transdc_resp-reg_receiver"/>
</dbReference>
<dbReference type="SUPFAM" id="SSF47384">
    <property type="entry name" value="Homodimeric domain of signal transducing histidine kinase"/>
    <property type="match status" value="1"/>
</dbReference>
<feature type="domain" description="Response regulatory" evidence="15">
    <location>
        <begin position="2120"/>
        <end position="2245"/>
    </location>
</feature>
<dbReference type="InterPro" id="IPR032974">
    <property type="entry name" value="Polypren_kinase"/>
</dbReference>
<protein>
    <recommendedName>
        <fullName evidence="3">dolichol kinase</fullName>
        <ecNumber evidence="3">2.7.1.108</ecNumber>
    </recommendedName>
</protein>
<accession>A0A0C2SM19</accession>
<feature type="region of interest" description="Disordered" evidence="12">
    <location>
        <begin position="1192"/>
        <end position="1213"/>
    </location>
</feature>
<feature type="transmembrane region" description="Helical" evidence="13">
    <location>
        <begin position="395"/>
        <end position="418"/>
    </location>
</feature>
<feature type="transmembrane region" description="Helical" evidence="13">
    <location>
        <begin position="64"/>
        <end position="82"/>
    </location>
</feature>
<feature type="transmembrane region" description="Helical" evidence="13">
    <location>
        <begin position="439"/>
        <end position="462"/>
    </location>
</feature>
<keyword evidence="17" id="KW-1185">Reference proteome</keyword>
<dbReference type="CDD" id="cd00082">
    <property type="entry name" value="HisKA"/>
    <property type="match status" value="1"/>
</dbReference>
<evidence type="ECO:0000259" key="15">
    <source>
        <dbReference type="PROSITE" id="PS50110"/>
    </source>
</evidence>
<keyword evidence="9 13" id="KW-1133">Transmembrane helix</keyword>
<comment type="similarity">
    <text evidence="2">Belongs to the polyprenol kinase family.</text>
</comment>
<sequence>MRSSLATKPPPNTHRLFSPTQPRFSRPKTPFLEPTVIFPAVIDFGIPIPFTTWTWVLLLDVRRFGEAMLLLLSLFFAISRFAEFPSKTYDTLPIDDINQWITSELFLLGLFAFSYLLWTHSTLLSNVSAIPAKATDSIPSTSKSSSNIQTRPASPRVFDSRETKRHTSSSTHGQDSGDDGIMTGLLLAPLIATALLIVALKAPSARALLSGWLIEDPAILPDSTIALPAIDALVLSRYNLVNMSTYCSFILMVHVCSSRWFENRYGKLSTTAPEGERTSVPRNEVLRTMFYVIFMCTVTTLNLGLKVAFRYYDLRIWQHMTNFDIIVASQFYQFALYVALRLAHRGFTLGELGLICFGGVAIGMELLNVTTSRIWPKTTAFIKTYRLPTPLLTFQSALIAGSLLAGFMLSPFLVLSRHNAQRPVHRLKFPQEKERNRRFYALAFYIGTALIVGGLIGSWTWWCLGRRNPWTWALFYIVQGRKKWSRLALLAYWILLGSLSVAGWSRQLARSRKYRTRTTTGEIFAATSAAASDTNAPSAGDTSTANATTLAPATTSGSASAGAASGTLGMSFGSLPMPNLPNLPNSANVSIVAADLLDAADKHVPTLGLNARRKFFHALAVVMFMPGIASDPAFAHLSFSVAFALFIFVEYIRYFAIYPFGAAVHVFMSEFLDQKDSGTAILSHFYLLTGCAGSVWLESPTQLLRYTGIFALGIGDALASIIGKRLDRTNSPSYHPALFLQVPLTSTHALQAPRCKRKLSRPSTAPEKEDSLLLPSYSAMKEVIIMNDLDASFRTAQSELPTGRPDLLPRSSSQRDGLTGNLSLGSLPPPYDFMVEHSNSALHDQGGSTNGHTGCDWATFITAYAFGRWDPHRTPTPPRSVLHHVNHSRILPSSAPTLPSFDSITASASPEIRSEYSTVSSTQSALDQAADEMAPSSSSTNLLSLPSNFPFPRSRNSFSTSPASTPAIDSSYSFYSNADVQTTVATMRWAAARVDISPLALPSPEHELTDPMRGITATIPGSHPEVDDIAQTDFPTTPGNARKNRLGSFWKGTTDVGGGEVVASGQSRLVPILRSPTQEQGLNAVPTFDKTPSEALSPCDLHLPLSSCSGPDGGSVTGEYPEFLSVSPQQELLSNDDVSPSELPSDSSNVTIQSPIAPPPSLSSHVGTASELAVPDIPRRVHLTRQTSFPLPSANAHDIRMPGGRVASDNFTGRTGRTMKEEQLYIELGYLVPPNPPEEMNRRRALYKFNIWRTGPDVNFDRIAHLVKLVFNTKGSYISLVDGQEQWFKSGWGTMADSYSRTRAFCAHTILQGGDEPMVVLDARLDWRFAKNPLVAEAPHIRFYAGAPLRTQDGFNIGTLAIIDDSPRDDFTPRQRHTLKEFAAIVMREMELWRDKIQLRIRDRIQSSMEQFSRECLEIDEEHLGQNKDRRPDLFACPSMDRVYDSAAKLVKRTLDVEGVIVMDISHSEVLESMNTEGTISVTMHHGEPEKEMTRRQLGAEDYKRLNHFFNKHPEGKVSEGIVPHSFRPLLPTHIQYALTVPIFNIDKRPFALICAYNTSDQSKRFLEGHELSYLRVIILSAVLKRRMILADKAKSLFISNISHELRTPLHGILAAAELLSDSPLNHSQASFLQTVQACGTSLVETVNHVLDFTKLSGNSKAGGVENVIAPSNVDLLQLVEDAVDGCWVGHRARTVIMGDSGIGSVYSPPKENSGSSITSRTNFVETVVDIGYRREGWLLKCEKGGIRRILMNLFGNSLKFTTDGFVHVQLRQLPLAPDDPQDKVKVELSVMDSGKGISQNFLKNQLFHPFSQENPLQTGTGLGLAIVSSIVSSESVNGTIDVRSEEGAGTEIRVTFLAGKPDGNENPSVDMALFSQEAESLSRPTISLVGFDTPTGHKGVQLQRNLLLAYLKTWWNFKIVSPEYGDVVIVNEDSTPVKTATEEHNTHHSFIIMSAARVIPTLMATASDYERIGGFCRILYKPGGPTRLWTTLKLALHNIKIGSRSRCTSADGNMENGLLHSTSMSVMIEQNCGVPKSGSLFRRKSEDYKDRHPRSLARRPSMTPRTPTNFMTSTWNRASSYMERGRSQEQVPPTINIGTGGTLLRASIGSSGKLQRQYRVLVVEDNNILRNLLIKWLSKKVGFAKRSSSGTVPDFELQGYNYREAVDGRDGVTAFKEQGPFDVVLLDLSMPVLDGENTGIAATVEIRAFESSRPAQVQRTRILALTGMSSLDDKRKAFDAGVDG</sequence>
<evidence type="ECO:0000256" key="5">
    <source>
        <dbReference type="ARBA" id="ARBA00022679"/>
    </source>
</evidence>
<feature type="modified residue" description="4-aspartylphosphate" evidence="11">
    <location>
        <position position="2188"/>
    </location>
</feature>
<evidence type="ECO:0000256" key="13">
    <source>
        <dbReference type="SAM" id="Phobius"/>
    </source>
</evidence>
<keyword evidence="10 13" id="KW-0472">Membrane</keyword>
<dbReference type="FunFam" id="1.10.287.130:FF:000023">
    <property type="entry name" value="Sensor histidine kinase/response regulator, putative"/>
    <property type="match status" value="1"/>
</dbReference>
<evidence type="ECO:0000256" key="12">
    <source>
        <dbReference type="SAM" id="MobiDB-lite"/>
    </source>
</evidence>
<evidence type="ECO:0000256" key="2">
    <source>
        <dbReference type="ARBA" id="ARBA00010794"/>
    </source>
</evidence>
<feature type="transmembrane region" description="Helical" evidence="13">
    <location>
        <begin position="321"/>
        <end position="340"/>
    </location>
</feature>
<dbReference type="InterPro" id="IPR005467">
    <property type="entry name" value="His_kinase_dom"/>
</dbReference>
<feature type="region of interest" description="Disordered" evidence="12">
    <location>
        <begin position="2045"/>
        <end position="2073"/>
    </location>
</feature>
<evidence type="ECO:0000256" key="6">
    <source>
        <dbReference type="ARBA" id="ARBA00022692"/>
    </source>
</evidence>
<feature type="transmembrane region" description="Helical" evidence="13">
    <location>
        <begin position="641"/>
        <end position="667"/>
    </location>
</feature>
<keyword evidence="5" id="KW-0808">Transferase</keyword>
<dbReference type="InterPro" id="IPR003594">
    <property type="entry name" value="HATPase_dom"/>
</dbReference>
<dbReference type="SMART" id="SM00388">
    <property type="entry name" value="HisKA"/>
    <property type="match status" value="1"/>
</dbReference>
<feature type="transmembrane region" description="Helical" evidence="13">
    <location>
        <begin position="679"/>
        <end position="697"/>
    </location>
</feature>
<dbReference type="CDD" id="cd17546">
    <property type="entry name" value="REC_hyHK_CKI1_RcsC-like"/>
    <property type="match status" value="1"/>
</dbReference>
<reference evidence="16 17" key="1">
    <citation type="submission" date="2014-04" db="EMBL/GenBank/DDBJ databases">
        <title>Evolutionary Origins and Diversification of the Mycorrhizal Mutualists.</title>
        <authorList>
            <consortium name="DOE Joint Genome Institute"/>
            <consortium name="Mycorrhizal Genomics Consortium"/>
            <person name="Kohler A."/>
            <person name="Kuo A."/>
            <person name="Nagy L.G."/>
            <person name="Floudas D."/>
            <person name="Copeland A."/>
            <person name="Barry K.W."/>
            <person name="Cichocki N."/>
            <person name="Veneault-Fourrey C."/>
            <person name="LaButti K."/>
            <person name="Lindquist E.A."/>
            <person name="Lipzen A."/>
            <person name="Lundell T."/>
            <person name="Morin E."/>
            <person name="Murat C."/>
            <person name="Riley R."/>
            <person name="Ohm R."/>
            <person name="Sun H."/>
            <person name="Tunlid A."/>
            <person name="Henrissat B."/>
            <person name="Grigoriev I.V."/>
            <person name="Hibbett D.S."/>
            <person name="Martin F."/>
        </authorList>
    </citation>
    <scope>NUCLEOTIDE SEQUENCE [LARGE SCALE GENOMIC DNA]</scope>
    <source>
        <strain evidence="16 17">Koide BX008</strain>
    </source>
</reference>
<evidence type="ECO:0000256" key="8">
    <source>
        <dbReference type="ARBA" id="ARBA00022824"/>
    </source>
</evidence>
<keyword evidence="4 11" id="KW-0597">Phosphoprotein</keyword>
<dbReference type="InterPro" id="IPR003661">
    <property type="entry name" value="HisK_dim/P_dom"/>
</dbReference>
<feature type="domain" description="Histidine kinase" evidence="14">
    <location>
        <begin position="1601"/>
        <end position="1861"/>
    </location>
</feature>
<feature type="transmembrane region" description="Helical" evidence="13">
    <location>
        <begin position="97"/>
        <end position="118"/>
    </location>
</feature>
<dbReference type="GO" id="GO:0005789">
    <property type="term" value="C:endoplasmic reticulum membrane"/>
    <property type="evidence" value="ECO:0007669"/>
    <property type="project" value="UniProtKB-SubCell"/>
</dbReference>
<evidence type="ECO:0000259" key="14">
    <source>
        <dbReference type="PROSITE" id="PS50109"/>
    </source>
</evidence>
<keyword evidence="6 13" id="KW-0812">Transmembrane</keyword>
<feature type="region of interest" description="Disordered" evidence="12">
    <location>
        <begin position="1133"/>
        <end position="1168"/>
    </location>
</feature>
<feature type="region of interest" description="Disordered" evidence="12">
    <location>
        <begin position="135"/>
        <end position="176"/>
    </location>
</feature>
<dbReference type="Proteomes" id="UP000054549">
    <property type="component" value="Unassembled WGS sequence"/>
</dbReference>
<feature type="transmembrane region" description="Helical" evidence="13">
    <location>
        <begin position="615"/>
        <end position="635"/>
    </location>
</feature>
<proteinExistence type="inferred from homology"/>
<evidence type="ECO:0000313" key="17">
    <source>
        <dbReference type="Proteomes" id="UP000054549"/>
    </source>
</evidence>
<gene>
    <name evidence="16" type="ORF">M378DRAFT_11625</name>
</gene>
<dbReference type="Pfam" id="PF00512">
    <property type="entry name" value="HisKA"/>
    <property type="match status" value="1"/>
</dbReference>
<comment type="subcellular location">
    <subcellularLocation>
        <location evidence="1">Endoplasmic reticulum membrane</location>
        <topology evidence="1">Multi-pass membrane protein</topology>
    </subcellularLocation>
</comment>
<dbReference type="InterPro" id="IPR003018">
    <property type="entry name" value="GAF"/>
</dbReference>
<evidence type="ECO:0000256" key="7">
    <source>
        <dbReference type="ARBA" id="ARBA00022777"/>
    </source>
</evidence>
<dbReference type="InterPro" id="IPR029016">
    <property type="entry name" value="GAF-like_dom_sf"/>
</dbReference>
<dbReference type="Gene3D" id="3.30.565.10">
    <property type="entry name" value="Histidine kinase-like ATPase, C-terminal domain"/>
    <property type="match status" value="1"/>
</dbReference>
<dbReference type="SMART" id="SM00065">
    <property type="entry name" value="GAF"/>
    <property type="match status" value="1"/>
</dbReference>
<feature type="transmembrane region" description="Helical" evidence="13">
    <location>
        <begin position="352"/>
        <end position="375"/>
    </location>
</feature>
<feature type="region of interest" description="Disordered" evidence="12">
    <location>
        <begin position="799"/>
        <end position="821"/>
    </location>
</feature>
<dbReference type="GO" id="GO:0004168">
    <property type="term" value="F:dolichol kinase activity"/>
    <property type="evidence" value="ECO:0007669"/>
    <property type="project" value="UniProtKB-EC"/>
</dbReference>
<dbReference type="PROSITE" id="PS50110">
    <property type="entry name" value="RESPONSE_REGULATORY"/>
    <property type="match status" value="1"/>
</dbReference>
<feature type="transmembrane region" description="Helical" evidence="13">
    <location>
        <begin position="484"/>
        <end position="505"/>
    </location>
</feature>
<dbReference type="EC" id="2.7.1.108" evidence="3"/>
<dbReference type="Gene3D" id="3.40.50.2300">
    <property type="match status" value="1"/>
</dbReference>
<evidence type="ECO:0000256" key="10">
    <source>
        <dbReference type="ARBA" id="ARBA00023136"/>
    </source>
</evidence>
<feature type="region of interest" description="Disordered" evidence="12">
    <location>
        <begin position="917"/>
        <end position="942"/>
    </location>
</feature>
<feature type="region of interest" description="Disordered" evidence="12">
    <location>
        <begin position="1"/>
        <end position="26"/>
    </location>
</feature>
<dbReference type="Gene3D" id="3.30.450.40">
    <property type="match status" value="1"/>
</dbReference>
<dbReference type="STRING" id="946122.A0A0C2SM19"/>
<dbReference type="SUPFAM" id="SSF55874">
    <property type="entry name" value="ATPase domain of HSP90 chaperone/DNA topoisomerase II/histidine kinase"/>
    <property type="match status" value="1"/>
</dbReference>
<dbReference type="PROSITE" id="PS50109">
    <property type="entry name" value="HIS_KIN"/>
    <property type="match status" value="1"/>
</dbReference>
<dbReference type="SUPFAM" id="SSF52172">
    <property type="entry name" value="CheY-like"/>
    <property type="match status" value="1"/>
</dbReference>
<dbReference type="PANTHER" id="PTHR13205:SF15">
    <property type="entry name" value="DOLICHOL KINASE"/>
    <property type="match status" value="1"/>
</dbReference>
<keyword evidence="7" id="KW-0418">Kinase</keyword>
<feature type="compositionally biased region" description="Low complexity" evidence="12">
    <location>
        <begin position="137"/>
        <end position="146"/>
    </location>
</feature>
<dbReference type="OrthoDB" id="21225at2759"/>
<evidence type="ECO:0000256" key="11">
    <source>
        <dbReference type="PROSITE-ProRule" id="PRU00169"/>
    </source>
</evidence>
<dbReference type="PANTHER" id="PTHR13205">
    <property type="entry name" value="TRANSMEMBRANE PROTEIN 15-RELATED"/>
    <property type="match status" value="1"/>
</dbReference>
<keyword evidence="8" id="KW-0256">Endoplasmic reticulum</keyword>
<dbReference type="Pfam" id="PF02518">
    <property type="entry name" value="HATPase_c"/>
    <property type="match status" value="1"/>
</dbReference>
<feature type="transmembrane region" description="Helical" evidence="13">
    <location>
        <begin position="289"/>
        <end position="309"/>
    </location>
</feature>
<dbReference type="SMART" id="SM00387">
    <property type="entry name" value="HATPase_c"/>
    <property type="match status" value="1"/>
</dbReference>
<dbReference type="SUPFAM" id="SSF55781">
    <property type="entry name" value="GAF domain-like"/>
    <property type="match status" value="1"/>
</dbReference>
<dbReference type="InParanoid" id="A0A0C2SM19"/>
<name>A0A0C2SM19_AMAMK</name>
<evidence type="ECO:0000313" key="16">
    <source>
        <dbReference type="EMBL" id="KIL64250.1"/>
    </source>
</evidence>
<dbReference type="InterPro" id="IPR004358">
    <property type="entry name" value="Sig_transdc_His_kin-like_C"/>
</dbReference>
<dbReference type="SMART" id="SM00448">
    <property type="entry name" value="REC"/>
    <property type="match status" value="1"/>
</dbReference>
<dbReference type="PRINTS" id="PR00344">
    <property type="entry name" value="BCTRLSENSOR"/>
</dbReference>
<dbReference type="GO" id="GO:0043048">
    <property type="term" value="P:dolichyl monophosphate biosynthetic process"/>
    <property type="evidence" value="ECO:0007669"/>
    <property type="project" value="TreeGrafter"/>
</dbReference>
<evidence type="ECO:0000256" key="4">
    <source>
        <dbReference type="ARBA" id="ARBA00022553"/>
    </source>
</evidence>